<dbReference type="AlphaFoldDB" id="A0A923NLH7"/>
<keyword evidence="1" id="KW-1133">Transmembrane helix</keyword>
<evidence type="ECO:0000313" key="3">
    <source>
        <dbReference type="EMBL" id="MBC6680272.1"/>
    </source>
</evidence>
<proteinExistence type="predicted"/>
<evidence type="ECO:0000313" key="4">
    <source>
        <dbReference type="Proteomes" id="UP000602647"/>
    </source>
</evidence>
<evidence type="ECO:0000259" key="2">
    <source>
        <dbReference type="Pfam" id="PF03703"/>
    </source>
</evidence>
<comment type="caution">
    <text evidence="3">The sequence shown here is derived from an EMBL/GenBank/DDBJ whole genome shotgun (WGS) entry which is preliminary data.</text>
</comment>
<reference evidence="3" key="1">
    <citation type="submission" date="2020-08" db="EMBL/GenBank/DDBJ databases">
        <title>Genome public.</title>
        <authorList>
            <person name="Liu C."/>
            <person name="Sun Q."/>
        </authorList>
    </citation>
    <scope>NUCLEOTIDE SEQUENCE</scope>
    <source>
        <strain evidence="3">BX12</strain>
    </source>
</reference>
<evidence type="ECO:0000256" key="1">
    <source>
        <dbReference type="SAM" id="Phobius"/>
    </source>
</evidence>
<organism evidence="3 4">
    <name type="scientific">Zhenpiania hominis</name>
    <dbReference type="NCBI Taxonomy" id="2763644"/>
    <lineage>
        <taxon>Bacteria</taxon>
        <taxon>Bacillati</taxon>
        <taxon>Bacillota</taxon>
        <taxon>Clostridia</taxon>
        <taxon>Peptostreptococcales</taxon>
        <taxon>Anaerovoracaceae</taxon>
        <taxon>Zhenpiania</taxon>
    </lineage>
</organism>
<gene>
    <name evidence="3" type="ORF">H9L42_10540</name>
</gene>
<keyword evidence="1" id="KW-0812">Transmembrane</keyword>
<dbReference type="RefSeq" id="WP_187303371.1">
    <property type="nucleotide sequence ID" value="NZ_JACRYT010000011.1"/>
</dbReference>
<feature type="transmembrane region" description="Helical" evidence="1">
    <location>
        <begin position="45"/>
        <end position="67"/>
    </location>
</feature>
<accession>A0A923NLH7</accession>
<protein>
    <submittedName>
        <fullName evidence="3">PH domain-containing protein</fullName>
    </submittedName>
</protein>
<keyword evidence="1" id="KW-0472">Membrane</keyword>
<sequence>MEYKKLDKKAITSWRIGRLISLAVMLLIFTGIAAGLSFWHEAEPYRWIAYFILGMLTVYKLVGLFLYPQIEYRQWGYYITEDKVDIRHGLFFITNTIIPIIRIQHITVSQGPINRKLGLYDVELSLASGSFEIECLSKKTADEISENLKAKLYTRLSRREMEEPR</sequence>
<name>A0A923NLH7_9FIRM</name>
<keyword evidence="4" id="KW-1185">Reference proteome</keyword>
<dbReference type="PANTHER" id="PTHR34473:SF2">
    <property type="entry name" value="UPF0699 TRANSMEMBRANE PROTEIN YDBT"/>
    <property type="match status" value="1"/>
</dbReference>
<dbReference type="InterPro" id="IPR005182">
    <property type="entry name" value="YdbS-like_PH"/>
</dbReference>
<dbReference type="PANTHER" id="PTHR34473">
    <property type="entry name" value="UPF0699 TRANSMEMBRANE PROTEIN YDBS"/>
    <property type="match status" value="1"/>
</dbReference>
<dbReference type="EMBL" id="JACRYT010000011">
    <property type="protein sequence ID" value="MBC6680272.1"/>
    <property type="molecule type" value="Genomic_DNA"/>
</dbReference>
<feature type="transmembrane region" description="Helical" evidence="1">
    <location>
        <begin position="20"/>
        <end position="39"/>
    </location>
</feature>
<feature type="domain" description="YdbS-like PH" evidence="2">
    <location>
        <begin position="72"/>
        <end position="147"/>
    </location>
</feature>
<dbReference type="Pfam" id="PF03703">
    <property type="entry name" value="bPH_2"/>
    <property type="match status" value="1"/>
</dbReference>
<dbReference type="Proteomes" id="UP000602647">
    <property type="component" value="Unassembled WGS sequence"/>
</dbReference>